<reference evidence="6" key="1">
    <citation type="submission" date="2016-11" db="EMBL/GenBank/DDBJ databases">
        <authorList>
            <person name="Varghese N."/>
            <person name="Submissions S."/>
        </authorList>
    </citation>
    <scope>NUCLEOTIDE SEQUENCE [LARGE SCALE GENOMIC DNA]</scope>
    <source>
        <strain evidence="6">DSM 9756</strain>
    </source>
</reference>
<evidence type="ECO:0000313" key="6">
    <source>
        <dbReference type="Proteomes" id="UP000184076"/>
    </source>
</evidence>
<protein>
    <submittedName>
        <fullName evidence="5">Magnesium chelatase family protein</fullName>
    </submittedName>
</protein>
<dbReference type="Gene3D" id="3.30.230.10">
    <property type="match status" value="1"/>
</dbReference>
<sequence length="509" mass="55536">MVAKTYTFGVVGIEAFLVEVEVHIASGLPAFTVVGLPDSIVRESKERVKSALHNCGYPFPMDRITVNLAPAHLKKEGAGFDLPVAVGLLAASGLLDLDPDRLPILVGELSLDGRIKAVAGCLPMAMGARALGCREMIVPRENAAEAAVVEGVTIYAADHLARVVEHLGGHRTLDPYEKVEAGLLRDPPPESLDLRDIKGQEHAKRALEVAAAGNHNILLVGPPGSGKSMLAQRLPSILPPLSLEESLETSQIYSVAGLLNDRPLVTARPFRHPHHTISDAGLIGGGHVPRPGEVSLAHNGVLFLDEFPEFRRNILDLLRQPMEDGRVTIARAGITLTYPARFMLAAAMNPCPCGYAGEPRRPCCCSSVQIQRYRSRISGPILDRIDLHVEVPAVDVEDLRNGSRGEPSRAVRERVCAARSLQQERFAGTGIHANAFMGPRELERFCRLDLRGERLLEDALRRLHLSARAYHRILKVARTIADLEQCPSIASHHLLEAIQYRSLDRDLFA</sequence>
<dbReference type="InterPro" id="IPR020568">
    <property type="entry name" value="Ribosomal_Su5_D2-typ_SF"/>
</dbReference>
<proteinExistence type="inferred from homology"/>
<dbReference type="OrthoDB" id="9813147at2"/>
<dbReference type="InterPro" id="IPR000523">
    <property type="entry name" value="Mg_chelatse_chII-like_cat_dom"/>
</dbReference>
<dbReference type="Pfam" id="PF13541">
    <property type="entry name" value="ChlI"/>
    <property type="match status" value="1"/>
</dbReference>
<evidence type="ECO:0000256" key="1">
    <source>
        <dbReference type="ARBA" id="ARBA00006354"/>
    </source>
</evidence>
<keyword evidence="2" id="KW-0547">Nucleotide-binding</keyword>
<dbReference type="SUPFAM" id="SSF52540">
    <property type="entry name" value="P-loop containing nucleoside triphosphate hydrolases"/>
    <property type="match status" value="1"/>
</dbReference>
<organism evidence="5 6">
    <name type="scientific">Desulfacinum infernum DSM 9756</name>
    <dbReference type="NCBI Taxonomy" id="1121391"/>
    <lineage>
        <taxon>Bacteria</taxon>
        <taxon>Pseudomonadati</taxon>
        <taxon>Thermodesulfobacteriota</taxon>
        <taxon>Syntrophobacteria</taxon>
        <taxon>Syntrophobacterales</taxon>
        <taxon>Syntrophobacteraceae</taxon>
        <taxon>Desulfacinum</taxon>
    </lineage>
</organism>
<name>A0A1M4XQS8_9BACT</name>
<dbReference type="PANTHER" id="PTHR32039">
    <property type="entry name" value="MAGNESIUM-CHELATASE SUBUNIT CHLI"/>
    <property type="match status" value="1"/>
</dbReference>
<dbReference type="PRINTS" id="PR01657">
    <property type="entry name" value="MCMFAMILY"/>
</dbReference>
<evidence type="ECO:0000256" key="2">
    <source>
        <dbReference type="ARBA" id="ARBA00022741"/>
    </source>
</evidence>
<dbReference type="InterPro" id="IPR045006">
    <property type="entry name" value="CHLI-like"/>
</dbReference>
<dbReference type="InterPro" id="IPR003593">
    <property type="entry name" value="AAA+_ATPase"/>
</dbReference>
<dbReference type="AlphaFoldDB" id="A0A1M4XQS8"/>
<dbReference type="Pfam" id="PF01078">
    <property type="entry name" value="Mg_chelatase"/>
    <property type="match status" value="1"/>
</dbReference>
<dbReference type="GO" id="GO:0005524">
    <property type="term" value="F:ATP binding"/>
    <property type="evidence" value="ECO:0007669"/>
    <property type="project" value="UniProtKB-KW"/>
</dbReference>
<dbReference type="InterPro" id="IPR001208">
    <property type="entry name" value="MCM_dom"/>
</dbReference>
<dbReference type="Gene3D" id="3.40.50.300">
    <property type="entry name" value="P-loop containing nucleotide triphosphate hydrolases"/>
    <property type="match status" value="1"/>
</dbReference>
<keyword evidence="3" id="KW-0067">ATP-binding</keyword>
<dbReference type="InterPro" id="IPR004482">
    <property type="entry name" value="Mg_chelat-rel"/>
</dbReference>
<keyword evidence="6" id="KW-1185">Reference proteome</keyword>
<feature type="domain" description="MCM C-terminal AAA(+) ATPase" evidence="4">
    <location>
        <begin position="292"/>
        <end position="387"/>
    </location>
</feature>
<evidence type="ECO:0000256" key="3">
    <source>
        <dbReference type="ARBA" id="ARBA00022840"/>
    </source>
</evidence>
<comment type="similarity">
    <text evidence="1">Belongs to the Mg-chelatase subunits D/I family. ComM subfamily.</text>
</comment>
<dbReference type="SMART" id="SM00382">
    <property type="entry name" value="AAA"/>
    <property type="match status" value="1"/>
</dbReference>
<dbReference type="PROSITE" id="PS50051">
    <property type="entry name" value="MCM_2"/>
    <property type="match status" value="1"/>
</dbReference>
<dbReference type="SUPFAM" id="SSF54211">
    <property type="entry name" value="Ribosomal protein S5 domain 2-like"/>
    <property type="match status" value="1"/>
</dbReference>
<accession>A0A1M4XQS8</accession>
<dbReference type="PANTHER" id="PTHR32039:SF7">
    <property type="entry name" value="COMPETENCE PROTEIN COMM"/>
    <property type="match status" value="1"/>
</dbReference>
<dbReference type="STRING" id="1121391.SAMN02745206_01087"/>
<dbReference type="Pfam" id="PF13335">
    <property type="entry name" value="Mg_chelatase_C"/>
    <property type="match status" value="1"/>
</dbReference>
<dbReference type="Proteomes" id="UP000184076">
    <property type="component" value="Unassembled WGS sequence"/>
</dbReference>
<dbReference type="RefSeq" id="WP_073037721.1">
    <property type="nucleotide sequence ID" value="NZ_FQVB01000009.1"/>
</dbReference>
<dbReference type="NCBIfam" id="TIGR00368">
    <property type="entry name" value="YifB family Mg chelatase-like AAA ATPase"/>
    <property type="match status" value="1"/>
</dbReference>
<dbReference type="GO" id="GO:0003677">
    <property type="term" value="F:DNA binding"/>
    <property type="evidence" value="ECO:0007669"/>
    <property type="project" value="InterPro"/>
</dbReference>
<gene>
    <name evidence="5" type="ORF">SAMN02745206_01087</name>
</gene>
<dbReference type="InterPro" id="IPR025158">
    <property type="entry name" value="Mg_chelat-rel_C"/>
</dbReference>
<dbReference type="InterPro" id="IPR014721">
    <property type="entry name" value="Ribsml_uS5_D2-typ_fold_subgr"/>
</dbReference>
<dbReference type="InterPro" id="IPR027417">
    <property type="entry name" value="P-loop_NTPase"/>
</dbReference>
<evidence type="ECO:0000259" key="4">
    <source>
        <dbReference type="PROSITE" id="PS50051"/>
    </source>
</evidence>
<evidence type="ECO:0000313" key="5">
    <source>
        <dbReference type="EMBL" id="SHE95726.1"/>
    </source>
</evidence>
<dbReference type="EMBL" id="FQVB01000009">
    <property type="protein sequence ID" value="SHE95726.1"/>
    <property type="molecule type" value="Genomic_DNA"/>
</dbReference>